<keyword evidence="8" id="KW-0472">Membrane</keyword>
<feature type="domain" description="Gram-positive cocci surface proteins LPxTG" evidence="9">
    <location>
        <begin position="1065"/>
        <end position="1098"/>
    </location>
</feature>
<evidence type="ECO:0000256" key="3">
    <source>
        <dbReference type="ARBA" id="ARBA00022512"/>
    </source>
</evidence>
<dbReference type="Gene3D" id="2.60.40.10">
    <property type="entry name" value="Immunoglobulins"/>
    <property type="match status" value="4"/>
</dbReference>
<keyword evidence="6" id="KW-0572">Peptidoglycan-anchor</keyword>
<evidence type="ECO:0000256" key="7">
    <source>
        <dbReference type="SAM" id="MobiDB-lite"/>
    </source>
</evidence>
<dbReference type="SUPFAM" id="SSF49478">
    <property type="entry name" value="Cna protein B-type domain"/>
    <property type="match status" value="4"/>
</dbReference>
<dbReference type="InterPro" id="IPR013552">
    <property type="entry name" value="Thioester_dom"/>
</dbReference>
<dbReference type="InterPro" id="IPR023849">
    <property type="entry name" value="TQXA_dom"/>
</dbReference>
<dbReference type="Pfam" id="PF18202">
    <property type="entry name" value="TQ"/>
    <property type="match status" value="3"/>
</dbReference>
<dbReference type="Pfam" id="PF08341">
    <property type="entry name" value="TED"/>
    <property type="match status" value="1"/>
</dbReference>
<feature type="compositionally biased region" description="Basic and acidic residues" evidence="7">
    <location>
        <begin position="1043"/>
        <end position="1059"/>
    </location>
</feature>
<keyword evidence="5" id="KW-0732">Signal</keyword>
<sequence>MGKRVVVRVLAVLSVLALFLNVFLPRVSAEVMTHEKYSMNWSYSNSLGKYIRTEMIKNSSGQIAYCLTLGLKSPNGEDLPEMGKTDNVVYRVLLNGFPQKSVQQLGVANQNEAHYATQLAVWNALGQLDVNELKHENKNVEKAAKAIINAANNSGDTQDIYMNVIPAEKQKAELKGEFFETNLYTVQTNAKSGSYKVVAKNAPNGVKIVSENGEVKDQLSVGEKFRIQIPKNTKTGEFNLSVAANLTKVQAIAYRGTDTVQNATVLLERNEEKLSSDLAVNWEAAGSLKIKKVGESGEVLAGAVFEVFNANNESVGKITTGADGTAELNNLPIGTYTVKEIKAPTGYVLGDKPQNIEVKTGEIGAVQIVNNKAKGNIEIKKFSDSGKVLPNVEFTVFTEDGKEVKKAVTNENGIAKVEGLTFGKYYFLETKTPNGYIGNKTKYPFEIKEHNKTLTFTVENTEVKGSVKLLKVDNEDISKKLEGAVFELKDASGKVIGEYKTDKNGEINVKDLAYGKYSFVEKTSPNGYVLVTEPIVFEIKEHGKIIELLAVNHLIKGDLEITKVDVADGNNKLPNAEFTIYNEAGKEVVKGKTDDKGIAKFEKLPFGKYTYKETIAPNGYILNEETFSFEIKENGQIIKHIVKDEKIPSIKTTASDKKDGTKEMHTSKSVTIQDKVEYKDLQVGKEYTLKGKLMDKKTNKPFVVNGKEVTAETKFTPKEANGSITLDFTFDATGLEEKEVVVFEELLKDGKVVTTHADINDKGQTVKFVKPSVKTTATNKADGGKEIHSKDSITIQDKVEYNNLVVGKEYTVKGKLMNKAINKPLLIDGKEVTAETKFIAKEKNGFVTLDFTFVGAEQQGREVVVFEDLLHEGQVIATHADINDVGQTVRFVEPSIKTTATNKADGSKELDASKSVTIQDKVEYKDLIVGKEYVVKGKLMDKATKKPLLVDGKEVTVESKFTPKEKNGSITLDFTFNASALQGKEVVVFEELYQDNVLVAIHVDIEDKGQTVKFKEVKPEQPKPEQPKPEQPHQDKNTPTTEQPKEQVKEQPQPKKEVQSKIGWLPQTGADLTSWISMAAGALLLIVGGVIFLKRKNA</sequence>
<feature type="compositionally biased region" description="Basic and acidic residues" evidence="7">
    <location>
        <begin position="1012"/>
        <end position="1036"/>
    </location>
</feature>
<evidence type="ECO:0000256" key="1">
    <source>
        <dbReference type="ARBA" id="ARBA00004168"/>
    </source>
</evidence>
<dbReference type="PANTHER" id="PTHR36108:SF13">
    <property type="entry name" value="COLOSSIN-B-RELATED"/>
    <property type="match status" value="1"/>
</dbReference>
<evidence type="ECO:0000256" key="6">
    <source>
        <dbReference type="ARBA" id="ARBA00023088"/>
    </source>
</evidence>
<dbReference type="PROSITE" id="PS50847">
    <property type="entry name" value="GRAM_POS_ANCHORING"/>
    <property type="match status" value="1"/>
</dbReference>
<dbReference type="NCBIfam" id="NF033903">
    <property type="entry name" value="VaFE_rpt"/>
    <property type="match status" value="3"/>
</dbReference>
<dbReference type="InterPro" id="IPR013783">
    <property type="entry name" value="Ig-like_fold"/>
</dbReference>
<keyword evidence="4" id="KW-0964">Secreted</keyword>
<dbReference type="InterPro" id="IPR019931">
    <property type="entry name" value="LPXTG_anchor"/>
</dbReference>
<feature type="transmembrane region" description="Helical" evidence="8">
    <location>
        <begin position="1075"/>
        <end position="1093"/>
    </location>
</feature>
<feature type="region of interest" description="Disordered" evidence="7">
    <location>
        <begin position="1012"/>
        <end position="1062"/>
    </location>
</feature>
<organism evidence="10 11">
    <name type="scientific">Bacillus thuringiensis serovar sooncheon</name>
    <dbReference type="NCBI Taxonomy" id="180891"/>
    <lineage>
        <taxon>Bacteria</taxon>
        <taxon>Bacillati</taxon>
        <taxon>Bacillota</taxon>
        <taxon>Bacilli</taxon>
        <taxon>Bacillales</taxon>
        <taxon>Bacillaceae</taxon>
        <taxon>Bacillus</taxon>
        <taxon>Bacillus cereus group</taxon>
    </lineage>
</organism>
<keyword evidence="8" id="KW-1133">Transmembrane helix</keyword>
<dbReference type="EMBL" id="NFCY01000029">
    <property type="protein sequence ID" value="OTX42641.1"/>
    <property type="molecule type" value="Genomic_DNA"/>
</dbReference>
<comment type="subcellular location">
    <subcellularLocation>
        <location evidence="1">Secreted</location>
        <location evidence="1">Cell wall</location>
        <topology evidence="1">Peptidoglycan-anchor</topology>
    </subcellularLocation>
</comment>
<keyword evidence="8" id="KW-0812">Transmembrane</keyword>
<keyword evidence="3" id="KW-0134">Cell wall</keyword>
<reference evidence="10 11" key="1">
    <citation type="submission" date="2016-10" db="EMBL/GenBank/DDBJ databases">
        <title>Comparative genomics of Bacillus thuringiensis reveals a path to pathogens against multiple invertebrate hosts.</title>
        <authorList>
            <person name="Zheng J."/>
            <person name="Gao Q."/>
            <person name="Liu H."/>
            <person name="Peng D."/>
            <person name="Ruan L."/>
            <person name="Sun M."/>
        </authorList>
    </citation>
    <scope>NUCLEOTIDE SEQUENCE [LARGE SCALE GENOMIC DNA]</scope>
    <source>
        <strain evidence="10">BGSC 4BB1</strain>
    </source>
</reference>
<comment type="similarity">
    <text evidence="2">Belongs to the serine-aspartate repeat-containing protein (SDr) family.</text>
</comment>
<proteinExistence type="inferred from homology"/>
<evidence type="ECO:0000313" key="10">
    <source>
        <dbReference type="EMBL" id="OTX42641.1"/>
    </source>
</evidence>
<dbReference type="RefSeq" id="WP_065212497.1">
    <property type="nucleotide sequence ID" value="NZ_NFCY01000029.1"/>
</dbReference>
<dbReference type="NCBIfam" id="TIGR03934">
    <property type="entry name" value="TQXA_dom"/>
    <property type="match status" value="1"/>
</dbReference>
<dbReference type="InterPro" id="IPR041033">
    <property type="entry name" value="SpaA_PFL_dom_1"/>
</dbReference>
<evidence type="ECO:0000256" key="8">
    <source>
        <dbReference type="SAM" id="Phobius"/>
    </source>
</evidence>
<evidence type="ECO:0000313" key="11">
    <source>
        <dbReference type="Proteomes" id="UP000194733"/>
    </source>
</evidence>
<dbReference type="Gene3D" id="2.60.40.3930">
    <property type="match status" value="3"/>
</dbReference>
<dbReference type="Proteomes" id="UP000194733">
    <property type="component" value="Unassembled WGS sequence"/>
</dbReference>
<evidence type="ECO:0000256" key="4">
    <source>
        <dbReference type="ARBA" id="ARBA00022525"/>
    </source>
</evidence>
<dbReference type="Pfam" id="PF17802">
    <property type="entry name" value="SpaA"/>
    <property type="match status" value="4"/>
</dbReference>
<dbReference type="InterPro" id="IPR041100">
    <property type="entry name" value="TQ"/>
</dbReference>
<protein>
    <submittedName>
        <fullName evidence="10">Collagen-binding protein</fullName>
    </submittedName>
</protein>
<comment type="caution">
    <text evidence="10">The sequence shown here is derived from an EMBL/GenBank/DDBJ whole genome shotgun (WGS) entry which is preliminary data.</text>
</comment>
<evidence type="ECO:0000256" key="2">
    <source>
        <dbReference type="ARBA" id="ARBA00007257"/>
    </source>
</evidence>
<dbReference type="NCBIfam" id="TIGR01167">
    <property type="entry name" value="LPXTG_anchor"/>
    <property type="match status" value="1"/>
</dbReference>
<gene>
    <name evidence="10" type="ORF">BK724_25075</name>
</gene>
<name>A0A9Q5SD02_BACTU</name>
<evidence type="ECO:0000259" key="9">
    <source>
        <dbReference type="PROSITE" id="PS50847"/>
    </source>
</evidence>
<evidence type="ECO:0000256" key="5">
    <source>
        <dbReference type="ARBA" id="ARBA00022729"/>
    </source>
</evidence>
<accession>A0A9Q5SD02</accession>
<keyword evidence="10" id="KW-0176">Collagen</keyword>
<dbReference type="AlphaFoldDB" id="A0A9Q5SD02"/>
<dbReference type="PANTHER" id="PTHR36108">
    <property type="entry name" value="COLOSSIN-B-RELATED"/>
    <property type="match status" value="1"/>
</dbReference>